<organism evidence="2 3">
    <name type="scientific">Streptomyces jeddahensis</name>
    <dbReference type="NCBI Taxonomy" id="1716141"/>
    <lineage>
        <taxon>Bacteria</taxon>
        <taxon>Bacillati</taxon>
        <taxon>Actinomycetota</taxon>
        <taxon>Actinomycetes</taxon>
        <taxon>Kitasatosporales</taxon>
        <taxon>Streptomycetaceae</taxon>
        <taxon>Streptomyces</taxon>
    </lineage>
</organism>
<dbReference type="Proteomes" id="UP000077381">
    <property type="component" value="Unassembled WGS sequence"/>
</dbReference>
<dbReference type="Gene3D" id="3.30.70.100">
    <property type="match status" value="2"/>
</dbReference>
<dbReference type="SUPFAM" id="SSF54909">
    <property type="entry name" value="Dimeric alpha+beta barrel"/>
    <property type="match status" value="2"/>
</dbReference>
<proteinExistence type="predicted"/>
<dbReference type="STRING" id="1716141.STSP_57420"/>
<accession>A0A177HJW1</accession>
<name>A0A177HJW1_9ACTN</name>
<protein>
    <submittedName>
        <fullName evidence="2">Antibiotic biosynthesis monooxygenase</fullName>
    </submittedName>
</protein>
<dbReference type="GO" id="GO:0004497">
    <property type="term" value="F:monooxygenase activity"/>
    <property type="evidence" value="ECO:0007669"/>
    <property type="project" value="UniProtKB-KW"/>
</dbReference>
<dbReference type="Pfam" id="PF03992">
    <property type="entry name" value="ABM"/>
    <property type="match status" value="1"/>
</dbReference>
<keyword evidence="2" id="KW-0560">Oxidoreductase</keyword>
<dbReference type="PATRIC" id="fig|1716141.3.peg.6036"/>
<keyword evidence="2" id="KW-0503">Monooxygenase</keyword>
<dbReference type="InterPro" id="IPR007138">
    <property type="entry name" value="ABM_dom"/>
</dbReference>
<comment type="caution">
    <text evidence="2">The sequence shown here is derived from an EMBL/GenBank/DDBJ whole genome shotgun (WGS) entry which is preliminary data.</text>
</comment>
<gene>
    <name evidence="2" type="ORF">STSP_57420</name>
</gene>
<dbReference type="EMBL" id="LOHS01000117">
    <property type="protein sequence ID" value="OAH10900.1"/>
    <property type="molecule type" value="Genomic_DNA"/>
</dbReference>
<keyword evidence="3" id="KW-1185">Reference proteome</keyword>
<reference evidence="2 3" key="1">
    <citation type="submission" date="2015-12" db="EMBL/GenBank/DDBJ databases">
        <title>Genome sequence of Streptomyces sp. G25.</title>
        <authorList>
            <person name="Poehlein A."/>
            <person name="Roettig A."/>
            <person name="Hiessl S."/>
            <person name="Hauschild P."/>
            <person name="Schauer J."/>
            <person name="Madkour M.H."/>
            <person name="Al-Ansari A.M."/>
            <person name="Almakishah N.H."/>
            <person name="Steinbuechel A."/>
            <person name="Daniel R."/>
        </authorList>
    </citation>
    <scope>NUCLEOTIDE SEQUENCE [LARGE SCALE GENOMIC DNA]</scope>
    <source>
        <strain evidence="3">G25(2015)</strain>
    </source>
</reference>
<sequence>MPNISTEDNYLTVLNLFTTDTPENQDQLLTEMRKIVDAAAYEGWISSTVHAGQDTPGTANLIQWRSGEDLEKRYAGEEFKHRTLPVFREITTAIRLLQNEIVFTQTRPGLDGRVEISPDRDDYTAIEVYRVGEADQAELIKLLGEGQDWLVNVPGYRSHSVFKGLRAMFVEGAFAVVYSQWDSKESYEAFRDLPHERKPRPRRTNDERIDELKIDSDVNTYRVVHTRAAGE</sequence>
<evidence type="ECO:0000313" key="2">
    <source>
        <dbReference type="EMBL" id="OAH10900.1"/>
    </source>
</evidence>
<evidence type="ECO:0000259" key="1">
    <source>
        <dbReference type="Pfam" id="PF03992"/>
    </source>
</evidence>
<evidence type="ECO:0000313" key="3">
    <source>
        <dbReference type="Proteomes" id="UP000077381"/>
    </source>
</evidence>
<dbReference type="RefSeq" id="WP_067283614.1">
    <property type="nucleotide sequence ID" value="NZ_LOHS01000117.1"/>
</dbReference>
<dbReference type="OrthoDB" id="1494517at2"/>
<dbReference type="InterPro" id="IPR011008">
    <property type="entry name" value="Dimeric_a/b-barrel"/>
</dbReference>
<dbReference type="AlphaFoldDB" id="A0A177HJW1"/>
<feature type="domain" description="ABM" evidence="1">
    <location>
        <begin position="124"/>
        <end position="195"/>
    </location>
</feature>